<proteinExistence type="predicted"/>
<dbReference type="RefSeq" id="WP_018474802.1">
    <property type="nucleotide sequence ID" value="NZ_BMWX01000004.1"/>
</dbReference>
<evidence type="ECO:0008006" key="3">
    <source>
        <dbReference type="Google" id="ProtNLM"/>
    </source>
</evidence>
<dbReference type="Proteomes" id="UP000619457">
    <property type="component" value="Unassembled WGS sequence"/>
</dbReference>
<evidence type="ECO:0000313" key="2">
    <source>
        <dbReference type="Proteomes" id="UP000619457"/>
    </source>
</evidence>
<dbReference type="Pfam" id="PF14014">
    <property type="entry name" value="DUF4230"/>
    <property type="match status" value="1"/>
</dbReference>
<name>A0A918USV0_9BACT</name>
<reference evidence="1" key="1">
    <citation type="journal article" date="2014" name="Int. J. Syst. Evol. Microbiol.">
        <title>Complete genome sequence of Corynebacterium casei LMG S-19264T (=DSM 44701T), isolated from a smear-ripened cheese.</title>
        <authorList>
            <consortium name="US DOE Joint Genome Institute (JGI-PGF)"/>
            <person name="Walter F."/>
            <person name="Albersmeier A."/>
            <person name="Kalinowski J."/>
            <person name="Ruckert C."/>
        </authorList>
    </citation>
    <scope>NUCLEOTIDE SEQUENCE</scope>
    <source>
        <strain evidence="1">KCTC 12368</strain>
    </source>
</reference>
<accession>A0A918USV0</accession>
<gene>
    <name evidence="1" type="ORF">GCM10007049_25910</name>
</gene>
<keyword evidence="2" id="KW-1185">Reference proteome</keyword>
<dbReference type="InterPro" id="IPR025324">
    <property type="entry name" value="DUF4230"/>
</dbReference>
<organism evidence="1 2">
    <name type="scientific">Echinicola pacifica</name>
    <dbReference type="NCBI Taxonomy" id="346377"/>
    <lineage>
        <taxon>Bacteria</taxon>
        <taxon>Pseudomonadati</taxon>
        <taxon>Bacteroidota</taxon>
        <taxon>Cytophagia</taxon>
        <taxon>Cytophagales</taxon>
        <taxon>Cyclobacteriaceae</taxon>
        <taxon>Echinicola</taxon>
    </lineage>
</organism>
<evidence type="ECO:0000313" key="1">
    <source>
        <dbReference type="EMBL" id="GGZ31547.1"/>
    </source>
</evidence>
<comment type="caution">
    <text evidence="1">The sequence shown here is derived from an EMBL/GenBank/DDBJ whole genome shotgun (WGS) entry which is preliminary data.</text>
</comment>
<protein>
    <recommendedName>
        <fullName evidence="3">DUF4230 domain-containing protein</fullName>
    </recommendedName>
</protein>
<reference evidence="1" key="2">
    <citation type="submission" date="2020-09" db="EMBL/GenBank/DDBJ databases">
        <authorList>
            <person name="Sun Q."/>
            <person name="Kim S."/>
        </authorList>
    </citation>
    <scope>NUCLEOTIDE SEQUENCE</scope>
    <source>
        <strain evidence="1">KCTC 12368</strain>
    </source>
</reference>
<dbReference type="AlphaFoldDB" id="A0A918USV0"/>
<dbReference type="EMBL" id="BMWX01000004">
    <property type="protein sequence ID" value="GGZ31547.1"/>
    <property type="molecule type" value="Genomic_DNA"/>
</dbReference>
<sequence length="205" mass="23595">MRKFIFGLVVGFLVIWGFRWFAEKREEAATLEESTALIQKEVNNVRKLIVTEGHFSQVFNYKQTERIFGNLWTTEKKALVVVNAEVQVAFDLGQVSFQLDADNKTLFITSIPPPEIKIFPDLQFYDVAGDYFNPFGAADFNRIKSKVNASINQKIEKSEIKQNAETRLIAELARFYVLTNSLGWKLVYENTEILSENDLKVLELD</sequence>